<evidence type="ECO:0000313" key="2">
    <source>
        <dbReference type="Proteomes" id="UP000241769"/>
    </source>
</evidence>
<dbReference type="InParanoid" id="A0A2P6MQK5"/>
<sequence length="74" mass="8270">MREFKNANHMKDLFVVCTSKVELSDQKCIESVVSLLDKTDCEEGKTPAPHIKTNVLQRVTKQNTGGKHSVQGEL</sequence>
<accession>A0A2P6MQK5</accession>
<protein>
    <submittedName>
        <fullName evidence="1">Uncharacterized protein</fullName>
    </submittedName>
</protein>
<dbReference type="EMBL" id="MDYQ01000516">
    <property type="protein sequence ID" value="PRP73983.1"/>
    <property type="molecule type" value="Genomic_DNA"/>
</dbReference>
<keyword evidence="2" id="KW-1185">Reference proteome</keyword>
<gene>
    <name evidence="1" type="ORF">PROFUN_16453</name>
</gene>
<comment type="caution">
    <text evidence="1">The sequence shown here is derived from an EMBL/GenBank/DDBJ whole genome shotgun (WGS) entry which is preliminary data.</text>
</comment>
<proteinExistence type="predicted"/>
<name>A0A2P6MQK5_9EUKA</name>
<dbReference type="Proteomes" id="UP000241769">
    <property type="component" value="Unassembled WGS sequence"/>
</dbReference>
<reference evidence="1 2" key="1">
    <citation type="journal article" date="2018" name="Genome Biol. Evol.">
        <title>Multiple Roots of Fruiting Body Formation in Amoebozoa.</title>
        <authorList>
            <person name="Hillmann F."/>
            <person name="Forbes G."/>
            <person name="Novohradska S."/>
            <person name="Ferling I."/>
            <person name="Riege K."/>
            <person name="Groth M."/>
            <person name="Westermann M."/>
            <person name="Marz M."/>
            <person name="Spaller T."/>
            <person name="Winckler T."/>
            <person name="Schaap P."/>
            <person name="Glockner G."/>
        </authorList>
    </citation>
    <scope>NUCLEOTIDE SEQUENCE [LARGE SCALE GENOMIC DNA]</scope>
    <source>
        <strain evidence="1 2">Jena</strain>
    </source>
</reference>
<organism evidence="1 2">
    <name type="scientific">Planoprotostelium fungivorum</name>
    <dbReference type="NCBI Taxonomy" id="1890364"/>
    <lineage>
        <taxon>Eukaryota</taxon>
        <taxon>Amoebozoa</taxon>
        <taxon>Evosea</taxon>
        <taxon>Variosea</taxon>
        <taxon>Cavosteliida</taxon>
        <taxon>Cavosteliaceae</taxon>
        <taxon>Planoprotostelium</taxon>
    </lineage>
</organism>
<dbReference type="AlphaFoldDB" id="A0A2P6MQK5"/>
<evidence type="ECO:0000313" key="1">
    <source>
        <dbReference type="EMBL" id="PRP73983.1"/>
    </source>
</evidence>